<dbReference type="EMBL" id="JPKZ01001612">
    <property type="protein sequence ID" value="KHN80991.1"/>
    <property type="molecule type" value="Genomic_DNA"/>
</dbReference>
<evidence type="ECO:0008006" key="3">
    <source>
        <dbReference type="Google" id="ProtNLM"/>
    </source>
</evidence>
<evidence type="ECO:0000313" key="2">
    <source>
        <dbReference type="Proteomes" id="UP000031036"/>
    </source>
</evidence>
<name>A0A0B2VBV1_TOXCA</name>
<gene>
    <name evidence="1" type="ORF">Tcan_15607</name>
</gene>
<protein>
    <recommendedName>
        <fullName evidence="3">ATP-grasp domain-containing protein</fullName>
    </recommendedName>
</protein>
<dbReference type="Proteomes" id="UP000031036">
    <property type="component" value="Unassembled WGS sequence"/>
</dbReference>
<sequence length="435" mass="49864">MTEDESVMRKWDRIFGDKAFSVDVLHYVECAISIRDADHSQLGQKVRELAANYGATNRHLCTFEKELQKTIATIRFDLDIEGVLPEQLEQLIHLKDLRVLTRRSGLTTVRHCMLPSQSQPDAWLERARSQIGGFPMFVKPVLPSSNCMRTRHIARNENDFLLWSRGRANGINSNLEYVVEECLQAGHEFTAICSKAGLIGTVAMVDSRRTLFECVRDQVPYAVEYLSAEQTRDVFPGIESFVMHTMKLVFNRSFSSLLFIRGYYKSHNCIYFMSTSLEPKSDTHRRLLHAACNSTAWEVIYLESLLEIPQRMQNGEYSSKGEPRQHHIVINFPTSEGVLLHQTSIPKRTADIRVAWRVSEGEELYDCDTVDSNILQIFLSHSDRTRLLCEVREMIAEIDITVDRLCAADKHNAYITSFQAGLRKARVVTVAWRVL</sequence>
<reference evidence="1 2" key="1">
    <citation type="submission" date="2014-11" db="EMBL/GenBank/DDBJ databases">
        <title>Genetic blueprint of the zoonotic pathogen Toxocara canis.</title>
        <authorList>
            <person name="Zhu X.-Q."/>
            <person name="Korhonen P.K."/>
            <person name="Cai H."/>
            <person name="Young N.D."/>
            <person name="Nejsum P."/>
            <person name="von Samson-Himmelstjerna G."/>
            <person name="Boag P.R."/>
            <person name="Tan P."/>
            <person name="Li Q."/>
            <person name="Min J."/>
            <person name="Yang Y."/>
            <person name="Wang X."/>
            <person name="Fang X."/>
            <person name="Hall R.S."/>
            <person name="Hofmann A."/>
            <person name="Sternberg P.W."/>
            <person name="Jex A.R."/>
            <person name="Gasser R.B."/>
        </authorList>
    </citation>
    <scope>NUCLEOTIDE SEQUENCE [LARGE SCALE GENOMIC DNA]</scope>
    <source>
        <strain evidence="1">PN_DK_2014</strain>
    </source>
</reference>
<dbReference type="STRING" id="6265.A0A0B2VBV1"/>
<dbReference type="OMA" id="IIVLWRH"/>
<proteinExistence type="predicted"/>
<keyword evidence="2" id="KW-1185">Reference proteome</keyword>
<comment type="caution">
    <text evidence="1">The sequence shown here is derived from an EMBL/GenBank/DDBJ whole genome shotgun (WGS) entry which is preliminary data.</text>
</comment>
<dbReference type="OrthoDB" id="5790559at2759"/>
<dbReference type="AlphaFoldDB" id="A0A0B2VBV1"/>
<accession>A0A0B2VBV1</accession>
<evidence type="ECO:0000313" key="1">
    <source>
        <dbReference type="EMBL" id="KHN80991.1"/>
    </source>
</evidence>
<organism evidence="1 2">
    <name type="scientific">Toxocara canis</name>
    <name type="common">Canine roundworm</name>
    <dbReference type="NCBI Taxonomy" id="6265"/>
    <lineage>
        <taxon>Eukaryota</taxon>
        <taxon>Metazoa</taxon>
        <taxon>Ecdysozoa</taxon>
        <taxon>Nematoda</taxon>
        <taxon>Chromadorea</taxon>
        <taxon>Rhabditida</taxon>
        <taxon>Spirurina</taxon>
        <taxon>Ascaridomorpha</taxon>
        <taxon>Ascaridoidea</taxon>
        <taxon>Toxocaridae</taxon>
        <taxon>Toxocara</taxon>
    </lineage>
</organism>